<dbReference type="KEGG" id="dmm:dnm_090500"/>
<dbReference type="Proteomes" id="UP000663722">
    <property type="component" value="Chromosome"/>
</dbReference>
<name>A0A975BWT2_9BACT</name>
<reference evidence="1" key="1">
    <citation type="journal article" date="2021" name="Microb. Physiol.">
        <title>Proteogenomic Insights into the Physiology of Marine, Sulfate-Reducing, Filamentous Desulfonema limicola and Desulfonema magnum.</title>
        <authorList>
            <person name="Schnaars V."/>
            <person name="Wohlbrand L."/>
            <person name="Scheve S."/>
            <person name="Hinrichs C."/>
            <person name="Reinhardt R."/>
            <person name="Rabus R."/>
        </authorList>
    </citation>
    <scope>NUCLEOTIDE SEQUENCE</scope>
    <source>
        <strain evidence="1">4be13</strain>
    </source>
</reference>
<proteinExistence type="predicted"/>
<protein>
    <submittedName>
        <fullName evidence="1">EcsC protein domain-containing protein</fullName>
    </submittedName>
</protein>
<sequence length="308" mass="33176">MNLRSSENTQIQFFKNGEDNILSSPFFLSPAINSFLLKFFFSATAKSTHQRATDIESMRENNNCKGGIKMALDNVIAEGIKKMAMVDYSSDRMKLRYDARKHSLPDWRAKSVAKVGAVGGLTGLSGGPWALALEAGDIAYLMSMAGRACYGVGYILGKEVDYRNDIPNILAVWCGAADAVDSIAAGKVGIKIAGKKSVPYAMKAGAKIVSKTALKGSSKAMQKVLAKVAGKLAAKLSAKVGTKWIPIVGGIVSAGINGWVASGLLDAAEAYYKHDYLQFTNWNTTRNFYDSGTPENKGFVFRPSPDQF</sequence>
<evidence type="ECO:0000313" key="2">
    <source>
        <dbReference type="Proteomes" id="UP000663722"/>
    </source>
</evidence>
<accession>A0A975BWT2</accession>
<evidence type="ECO:0000313" key="1">
    <source>
        <dbReference type="EMBL" id="QTA92957.1"/>
    </source>
</evidence>
<organism evidence="1 2">
    <name type="scientific">Desulfonema magnum</name>
    <dbReference type="NCBI Taxonomy" id="45655"/>
    <lineage>
        <taxon>Bacteria</taxon>
        <taxon>Pseudomonadati</taxon>
        <taxon>Thermodesulfobacteriota</taxon>
        <taxon>Desulfobacteria</taxon>
        <taxon>Desulfobacterales</taxon>
        <taxon>Desulfococcaceae</taxon>
        <taxon>Desulfonema</taxon>
    </lineage>
</organism>
<gene>
    <name evidence="1" type="ORF">dnm_090500</name>
</gene>
<dbReference type="AlphaFoldDB" id="A0A975BWT2"/>
<keyword evidence="2" id="KW-1185">Reference proteome</keyword>
<dbReference type="EMBL" id="CP061800">
    <property type="protein sequence ID" value="QTA92957.1"/>
    <property type="molecule type" value="Genomic_DNA"/>
</dbReference>